<keyword evidence="7" id="KW-1185">Reference proteome</keyword>
<dbReference type="EMBL" id="PDJK01000001">
    <property type="protein sequence ID" value="PFG57111.1"/>
    <property type="molecule type" value="Genomic_DNA"/>
</dbReference>
<keyword evidence="2 4" id="KW-0238">DNA-binding</keyword>
<gene>
    <name evidence="6" type="ORF">ATK36_0670</name>
</gene>
<keyword evidence="3" id="KW-0804">Transcription</keyword>
<keyword evidence="1" id="KW-0805">Transcription regulation</keyword>
<dbReference type="InterPro" id="IPR036271">
    <property type="entry name" value="Tet_transcr_reg_TetR-rel_C_sf"/>
</dbReference>
<dbReference type="Gene3D" id="1.10.357.10">
    <property type="entry name" value="Tetracycline Repressor, domain 2"/>
    <property type="match status" value="1"/>
</dbReference>
<dbReference type="Proteomes" id="UP000243542">
    <property type="component" value="Unassembled WGS sequence"/>
</dbReference>
<dbReference type="PANTHER" id="PTHR47506:SF6">
    <property type="entry name" value="HTH-TYPE TRANSCRIPTIONAL REPRESSOR NEMR"/>
    <property type="match status" value="1"/>
</dbReference>
<feature type="domain" description="HTH tetR-type" evidence="5">
    <location>
        <begin position="7"/>
        <end position="67"/>
    </location>
</feature>
<evidence type="ECO:0000256" key="3">
    <source>
        <dbReference type="ARBA" id="ARBA00023163"/>
    </source>
</evidence>
<dbReference type="InterPro" id="IPR011075">
    <property type="entry name" value="TetR_C"/>
</dbReference>
<dbReference type="Pfam" id="PF00440">
    <property type="entry name" value="TetR_N"/>
    <property type="match status" value="1"/>
</dbReference>
<dbReference type="InterPro" id="IPR001647">
    <property type="entry name" value="HTH_TetR"/>
</dbReference>
<dbReference type="GO" id="GO:0003677">
    <property type="term" value="F:DNA binding"/>
    <property type="evidence" value="ECO:0007669"/>
    <property type="project" value="UniProtKB-UniRule"/>
</dbReference>
<evidence type="ECO:0000259" key="5">
    <source>
        <dbReference type="PROSITE" id="PS50977"/>
    </source>
</evidence>
<dbReference type="RefSeq" id="WP_098509756.1">
    <property type="nucleotide sequence ID" value="NZ_JBIAKZ010000007.1"/>
</dbReference>
<evidence type="ECO:0000256" key="4">
    <source>
        <dbReference type="PROSITE-ProRule" id="PRU00335"/>
    </source>
</evidence>
<dbReference type="AlphaFoldDB" id="A0A2A9G2H7"/>
<dbReference type="InterPro" id="IPR009057">
    <property type="entry name" value="Homeodomain-like_sf"/>
</dbReference>
<reference evidence="6 7" key="1">
    <citation type="submission" date="2017-10" db="EMBL/GenBank/DDBJ databases">
        <title>Sequencing the genomes of 1000 actinobacteria strains.</title>
        <authorList>
            <person name="Klenk H.-P."/>
        </authorList>
    </citation>
    <scope>NUCLEOTIDE SEQUENCE [LARGE SCALE GENOMIC DNA]</scope>
    <source>
        <strain evidence="6 7">DSM 46092</strain>
    </source>
</reference>
<organism evidence="6 7">
    <name type="scientific">Amycolatopsis sulphurea</name>
    <dbReference type="NCBI Taxonomy" id="76022"/>
    <lineage>
        <taxon>Bacteria</taxon>
        <taxon>Bacillati</taxon>
        <taxon>Actinomycetota</taxon>
        <taxon>Actinomycetes</taxon>
        <taxon>Pseudonocardiales</taxon>
        <taxon>Pseudonocardiaceae</taxon>
        <taxon>Amycolatopsis</taxon>
    </lineage>
</organism>
<evidence type="ECO:0000256" key="2">
    <source>
        <dbReference type="ARBA" id="ARBA00023125"/>
    </source>
</evidence>
<dbReference type="PRINTS" id="PR00455">
    <property type="entry name" value="HTHTETR"/>
</dbReference>
<feature type="DNA-binding region" description="H-T-H motif" evidence="4">
    <location>
        <begin position="30"/>
        <end position="49"/>
    </location>
</feature>
<dbReference type="PANTHER" id="PTHR47506">
    <property type="entry name" value="TRANSCRIPTIONAL REGULATORY PROTEIN"/>
    <property type="match status" value="1"/>
</dbReference>
<evidence type="ECO:0000313" key="6">
    <source>
        <dbReference type="EMBL" id="PFG57111.1"/>
    </source>
</evidence>
<accession>A0A2A9G2H7</accession>
<sequence length="196" mass="20967">MSAATTVPHREKLLREGLRQLYARGFHGTTIDGILDAAGVPKGSFYHHFGSKEAFARQVLARYMQFQLDQLAEWSGRAELPVPALLAGYFRAMAARFTGSGHQRACLAGKLATELAAGHEGFRARLAEDLGGWRERIAGLLETGQQRGEVRADQPAGLLADAVLALVQGAFVLALAAREDASLESVATAIELLVAG</sequence>
<dbReference type="PROSITE" id="PS50977">
    <property type="entry name" value="HTH_TETR_2"/>
    <property type="match status" value="1"/>
</dbReference>
<comment type="caution">
    <text evidence="6">The sequence shown here is derived from an EMBL/GenBank/DDBJ whole genome shotgun (WGS) entry which is preliminary data.</text>
</comment>
<proteinExistence type="predicted"/>
<protein>
    <submittedName>
        <fullName evidence="6">TetR family transcriptional regulator</fullName>
    </submittedName>
</protein>
<name>A0A2A9G2H7_9PSEU</name>
<dbReference type="SUPFAM" id="SSF46689">
    <property type="entry name" value="Homeodomain-like"/>
    <property type="match status" value="1"/>
</dbReference>
<dbReference type="Pfam" id="PF16925">
    <property type="entry name" value="TetR_C_13"/>
    <property type="match status" value="1"/>
</dbReference>
<evidence type="ECO:0000313" key="7">
    <source>
        <dbReference type="Proteomes" id="UP000243542"/>
    </source>
</evidence>
<evidence type="ECO:0000256" key="1">
    <source>
        <dbReference type="ARBA" id="ARBA00023015"/>
    </source>
</evidence>
<dbReference type="SUPFAM" id="SSF48498">
    <property type="entry name" value="Tetracyclin repressor-like, C-terminal domain"/>
    <property type="match status" value="1"/>
</dbReference>